<protein>
    <submittedName>
        <fullName evidence="2">NAD-dependent epimerase/dehydratase family protein</fullName>
    </submittedName>
</protein>
<gene>
    <name evidence="2" type="ORF">U1T56_11525</name>
</gene>
<dbReference type="Pfam" id="PF01370">
    <property type="entry name" value="Epimerase"/>
    <property type="match status" value="1"/>
</dbReference>
<evidence type="ECO:0000313" key="2">
    <source>
        <dbReference type="EMBL" id="MEK0083784.1"/>
    </source>
</evidence>
<feature type="domain" description="NAD-dependent epimerase/dehydratase" evidence="1">
    <location>
        <begin position="65"/>
        <end position="196"/>
    </location>
</feature>
<dbReference type="SUPFAM" id="SSF51735">
    <property type="entry name" value="NAD(P)-binding Rossmann-fold domains"/>
    <property type="match status" value="1"/>
</dbReference>
<organism evidence="2 3">
    <name type="scientific">Benzoatithermus flavus</name>
    <dbReference type="NCBI Taxonomy" id="3108223"/>
    <lineage>
        <taxon>Bacteria</taxon>
        <taxon>Pseudomonadati</taxon>
        <taxon>Pseudomonadota</taxon>
        <taxon>Alphaproteobacteria</taxon>
        <taxon>Geminicoccales</taxon>
        <taxon>Geminicoccaceae</taxon>
        <taxon>Benzoatithermus</taxon>
    </lineage>
</organism>
<accession>A0ABU8XRW3</accession>
<keyword evidence="3" id="KW-1185">Reference proteome</keyword>
<reference evidence="2 3" key="1">
    <citation type="submission" date="2024-01" db="EMBL/GenBank/DDBJ databases">
        <title>Multi-omics insights into the function and evolution of sodium benzoate biodegradation pathways in Benzoatithermus flavus gen. nov., sp. nov. from hot spring.</title>
        <authorList>
            <person name="Hu C.-J."/>
            <person name="Li W.-J."/>
        </authorList>
    </citation>
    <scope>NUCLEOTIDE SEQUENCE [LARGE SCALE GENOMIC DNA]</scope>
    <source>
        <strain evidence="2 3">SYSU G07066</strain>
    </source>
</reference>
<evidence type="ECO:0000313" key="3">
    <source>
        <dbReference type="Proteomes" id="UP001375743"/>
    </source>
</evidence>
<comment type="caution">
    <text evidence="2">The sequence shown here is derived from an EMBL/GenBank/DDBJ whole genome shotgun (WGS) entry which is preliminary data.</text>
</comment>
<dbReference type="Gene3D" id="3.40.50.720">
    <property type="entry name" value="NAD(P)-binding Rossmann-like Domain"/>
    <property type="match status" value="1"/>
</dbReference>
<name>A0ABU8XRW3_9PROT</name>
<sequence>MILIVGRGFIGRAVAQAMRPDEVRLVGHEAVHDPSLLRGVRTVLFAGRHPALGTEAWSPDDDAELALAHRAAAARVSFVSLGTRKVYAPSVNPLNEIDRVGPVDLYGRQKLALEHALSQVLGRRLTRLRLANIFGYERISGRNSFLAQALIGLSRRDEIRFDMSPFVQRDFLPVELCARWLAEIARRPPGGVLNVGSGVALPTGKLALWLIEGYGRGRLVVESPEERDSFVLDTRNLKALLGGEGCSLEDLRRHTLAIGQRLRQEIYRR</sequence>
<dbReference type="RefSeq" id="WP_418159632.1">
    <property type="nucleotide sequence ID" value="NZ_JBBLZC010000010.1"/>
</dbReference>
<dbReference type="InterPro" id="IPR036291">
    <property type="entry name" value="NAD(P)-bd_dom_sf"/>
</dbReference>
<evidence type="ECO:0000259" key="1">
    <source>
        <dbReference type="Pfam" id="PF01370"/>
    </source>
</evidence>
<dbReference type="Proteomes" id="UP001375743">
    <property type="component" value="Unassembled WGS sequence"/>
</dbReference>
<proteinExistence type="predicted"/>
<dbReference type="InterPro" id="IPR001509">
    <property type="entry name" value="Epimerase_deHydtase"/>
</dbReference>
<dbReference type="EMBL" id="JBBLZC010000010">
    <property type="protein sequence ID" value="MEK0083784.1"/>
    <property type="molecule type" value="Genomic_DNA"/>
</dbReference>